<feature type="region of interest" description="Disordered" evidence="1">
    <location>
        <begin position="24"/>
        <end position="59"/>
    </location>
</feature>
<dbReference type="PROSITE" id="PS51029">
    <property type="entry name" value="MADF"/>
    <property type="match status" value="1"/>
</dbReference>
<gene>
    <name evidence="3" type="ORF">GWK47_015388</name>
</gene>
<dbReference type="EMBL" id="JACEEZ010021069">
    <property type="protein sequence ID" value="KAG0713796.1"/>
    <property type="molecule type" value="Genomic_DNA"/>
</dbReference>
<feature type="compositionally biased region" description="Low complexity" evidence="1">
    <location>
        <begin position="288"/>
        <end position="309"/>
    </location>
</feature>
<dbReference type="Pfam" id="PF10545">
    <property type="entry name" value="MADF_DNA_bdg"/>
    <property type="match status" value="1"/>
</dbReference>
<comment type="caution">
    <text evidence="3">The sequence shown here is derived from an EMBL/GenBank/DDBJ whole genome shotgun (WGS) entry which is preliminary data.</text>
</comment>
<dbReference type="InterPro" id="IPR039353">
    <property type="entry name" value="TF_Adf1"/>
</dbReference>
<evidence type="ECO:0000256" key="1">
    <source>
        <dbReference type="SAM" id="MobiDB-lite"/>
    </source>
</evidence>
<feature type="region of interest" description="Disordered" evidence="1">
    <location>
        <begin position="72"/>
        <end position="112"/>
    </location>
</feature>
<dbReference type="Proteomes" id="UP000770661">
    <property type="component" value="Unassembled WGS sequence"/>
</dbReference>
<dbReference type="InterPro" id="IPR006578">
    <property type="entry name" value="MADF-dom"/>
</dbReference>
<reference evidence="3" key="1">
    <citation type="submission" date="2020-07" db="EMBL/GenBank/DDBJ databases">
        <title>The High-quality genome of the commercially important snow crab, Chionoecetes opilio.</title>
        <authorList>
            <person name="Jeong J.-H."/>
            <person name="Ryu S."/>
        </authorList>
    </citation>
    <scope>NUCLEOTIDE SEQUENCE</scope>
    <source>
        <strain evidence="3">MADBK_172401_WGS</strain>
        <tissue evidence="3">Digestive gland</tissue>
    </source>
</reference>
<feature type="compositionally biased region" description="Basic and acidic residues" evidence="1">
    <location>
        <begin position="103"/>
        <end position="112"/>
    </location>
</feature>
<accession>A0A8J4XS32</accession>
<name>A0A8J4XS32_CHIOP</name>
<dbReference type="AlphaFoldDB" id="A0A8J4XS32"/>
<protein>
    <recommendedName>
        <fullName evidence="2">MADF domain-containing protein</fullName>
    </recommendedName>
</protein>
<feature type="region of interest" description="Disordered" evidence="1">
    <location>
        <begin position="288"/>
        <end position="343"/>
    </location>
</feature>
<feature type="compositionally biased region" description="Low complexity" evidence="1">
    <location>
        <begin position="329"/>
        <end position="343"/>
    </location>
</feature>
<feature type="compositionally biased region" description="Basic and acidic residues" evidence="1">
    <location>
        <begin position="33"/>
        <end position="52"/>
    </location>
</feature>
<evidence type="ECO:0000259" key="2">
    <source>
        <dbReference type="PROSITE" id="PS51029"/>
    </source>
</evidence>
<dbReference type="SMART" id="SM00595">
    <property type="entry name" value="MADF"/>
    <property type="match status" value="1"/>
</dbReference>
<evidence type="ECO:0000313" key="4">
    <source>
        <dbReference type="Proteomes" id="UP000770661"/>
    </source>
</evidence>
<evidence type="ECO:0000313" key="3">
    <source>
        <dbReference type="EMBL" id="KAG0713796.1"/>
    </source>
</evidence>
<dbReference type="PANTHER" id="PTHR12243:SF67">
    <property type="entry name" value="COREPRESSOR OF PANGOLIN, ISOFORM A-RELATED"/>
    <property type="match status" value="1"/>
</dbReference>
<feature type="domain" description="MADF" evidence="2">
    <location>
        <begin position="149"/>
        <end position="247"/>
    </location>
</feature>
<dbReference type="PANTHER" id="PTHR12243">
    <property type="entry name" value="MADF DOMAIN TRANSCRIPTION FACTOR"/>
    <property type="match status" value="1"/>
</dbReference>
<proteinExistence type="predicted"/>
<dbReference type="OrthoDB" id="6352741at2759"/>
<keyword evidence="4" id="KW-1185">Reference proteome</keyword>
<organism evidence="3 4">
    <name type="scientific">Chionoecetes opilio</name>
    <name type="common">Atlantic snow crab</name>
    <name type="synonym">Cancer opilio</name>
    <dbReference type="NCBI Taxonomy" id="41210"/>
    <lineage>
        <taxon>Eukaryota</taxon>
        <taxon>Metazoa</taxon>
        <taxon>Ecdysozoa</taxon>
        <taxon>Arthropoda</taxon>
        <taxon>Crustacea</taxon>
        <taxon>Multicrustacea</taxon>
        <taxon>Malacostraca</taxon>
        <taxon>Eumalacostraca</taxon>
        <taxon>Eucarida</taxon>
        <taxon>Decapoda</taxon>
        <taxon>Pleocyemata</taxon>
        <taxon>Brachyura</taxon>
        <taxon>Eubrachyura</taxon>
        <taxon>Majoidea</taxon>
        <taxon>Majidae</taxon>
        <taxon>Chionoecetes</taxon>
    </lineage>
</organism>
<sequence>MAGALFNLFAGNMVCDINSDVHAKRKAGASTERVTRSQSDDKWRKLTADKSEAGNMADFDIKEEDIEIKEEAVEVKQENPETEESGSTARRGEKRVLSPSHSPETKKQRTEVEQVWIKEEAYEKGVSQESPMAIKMTTSFSWSTQATFTLLEKVRDREELWKAKHRGYNKKTLRRALFEEITKELKAEFPSLSELTTEDVIVRLIYLRGHSRKLLRKLEKTPSGSGGKVTPKWEYFEACSFLTPVYSNTTSASSVQPTSNTSEKIYEGTVEGLLDALGNAELCFHGNSSASSASSSPLPSQTPSISLQSGKTHKAKEHPHEEEDTPTFLSSSSTPSVLPTPAVVASASATQPLASKLTPQRPFPGYRICRSKSEVRGYVPGGESRRNAWSSP</sequence>